<comment type="caution">
    <text evidence="4">The sequence shown here is derived from an EMBL/GenBank/DDBJ whole genome shotgun (WGS) entry which is preliminary data.</text>
</comment>
<dbReference type="Proteomes" id="UP000005945">
    <property type="component" value="Unassembled WGS sequence"/>
</dbReference>
<evidence type="ECO:0000256" key="2">
    <source>
        <dbReference type="SAM" id="SignalP"/>
    </source>
</evidence>
<evidence type="ECO:0000313" key="5">
    <source>
        <dbReference type="Proteomes" id="UP000005945"/>
    </source>
</evidence>
<feature type="domain" description="Bacterial repeat" evidence="3">
    <location>
        <begin position="1038"/>
        <end position="1099"/>
    </location>
</feature>
<feature type="compositionally biased region" description="Pro residues" evidence="1">
    <location>
        <begin position="1612"/>
        <end position="1630"/>
    </location>
</feature>
<dbReference type="GeneID" id="75068795"/>
<dbReference type="InterPro" id="IPR013378">
    <property type="entry name" value="InlB-like_B-rpt"/>
</dbReference>
<dbReference type="EMBL" id="ABED02000029">
    <property type="protein sequence ID" value="EDP19733.1"/>
    <property type="molecule type" value="Genomic_DNA"/>
</dbReference>
<dbReference type="Pfam" id="PF18998">
    <property type="entry name" value="Flg_new_2"/>
    <property type="match status" value="6"/>
</dbReference>
<feature type="domain" description="Bacterial repeat" evidence="3">
    <location>
        <begin position="1129"/>
        <end position="1182"/>
    </location>
</feature>
<reference evidence="4 5" key="1">
    <citation type="submission" date="2007-09" db="EMBL/GenBank/DDBJ databases">
        <title>Draft genome sequence of Faecalibacterium prausnitzii M21/2.</title>
        <authorList>
            <person name="Sudarsanam P."/>
            <person name="Ley R."/>
            <person name="Guruge J."/>
            <person name="Turnbaugh P.J."/>
            <person name="Mahowald M."/>
            <person name="Liep D."/>
            <person name="Gordon J."/>
        </authorList>
    </citation>
    <scope>NUCLEOTIDE SEQUENCE [LARGE SCALE GENOMIC DNA]</scope>
    <source>
        <strain evidence="4 5">M21/2</strain>
    </source>
</reference>
<dbReference type="InterPro" id="IPR044060">
    <property type="entry name" value="Bacterial_rp_domain"/>
</dbReference>
<proteinExistence type="predicted"/>
<accession>A8SEQ0</accession>
<feature type="domain" description="Bacterial repeat" evidence="3">
    <location>
        <begin position="1466"/>
        <end position="1518"/>
    </location>
</feature>
<protein>
    <submittedName>
        <fullName evidence="4">Putative phage head-tail adaptor</fullName>
    </submittedName>
</protein>
<evidence type="ECO:0000256" key="1">
    <source>
        <dbReference type="SAM" id="MobiDB-lite"/>
    </source>
</evidence>
<keyword evidence="2" id="KW-0732">Signal</keyword>
<evidence type="ECO:0000259" key="3">
    <source>
        <dbReference type="Pfam" id="PF18998"/>
    </source>
</evidence>
<gene>
    <name evidence="4" type="ORF">FAEPRAM212_02512</name>
</gene>
<reference evidence="4 5" key="2">
    <citation type="submission" date="2007-09" db="EMBL/GenBank/DDBJ databases">
        <authorList>
            <person name="Fulton L."/>
            <person name="Clifton S."/>
            <person name="Fulton B."/>
            <person name="Xu J."/>
            <person name="Minx P."/>
            <person name="Pepin K.H."/>
            <person name="Johnson M."/>
            <person name="Thiruvilangam P."/>
            <person name="Bhonagiri V."/>
            <person name="Nash W.E."/>
            <person name="Mardis E.R."/>
            <person name="Wilson R.K."/>
        </authorList>
    </citation>
    <scope>NUCLEOTIDE SEQUENCE [LARGE SCALE GENOMIC DNA]</scope>
    <source>
        <strain evidence="4 5">M21/2</strain>
    </source>
</reference>
<feature type="domain" description="Bacterial repeat" evidence="3">
    <location>
        <begin position="1212"/>
        <end position="1264"/>
    </location>
</feature>
<organism evidence="4 5">
    <name type="scientific">Faecalibacterium prausnitzii M21/2</name>
    <dbReference type="NCBI Taxonomy" id="411485"/>
    <lineage>
        <taxon>Bacteria</taxon>
        <taxon>Bacillati</taxon>
        <taxon>Bacillota</taxon>
        <taxon>Clostridia</taxon>
        <taxon>Eubacteriales</taxon>
        <taxon>Oscillospiraceae</taxon>
        <taxon>Faecalibacterium</taxon>
    </lineage>
</organism>
<dbReference type="RefSeq" id="WP_005925360.1">
    <property type="nucleotide sequence ID" value="NZ_DS483503.1"/>
</dbReference>
<sequence length="1753" mass="187107">MKKRIVSMILALSMVLSILPVSAFADAGAGLSSTAEETNSITYSSEEEHEAVGKNSETKNQVVKIKIGTNGLPKAASGTGWSFDETTGLTITGTGSEDTEYILDGTVSCNVTVKNANSYTVYLLDGTVTGTLLIEAGNMYGVCVLGGSYAEAVLENGTIDGGTYDKLTENGGNVRGGFFRDISGLSTDTKQQAHQLLLPKNCTLNGQKETGDIYLIKQYNYFGNGHGLELVVESDTGCNAWAVASTGGTVMALPAGTQNYPFTNYGTTFATVSISPDGKTLSASFKVVPAQEEAPIKLVPMVLGTTTELHFNSEGQPDLTGVTYVDSLDTDAKLHRVYMGNGWGYNCYPKDSSKESTVQILNQGGADFDFSARSDGSINCPVEITNANITGGEFGENGRLTITSGKISGGTFHNVSAGISSINGNGAVEITGGTFDSLFCNGSCSIANAVIQSCNFNTDGNNTYTISDTVLGELPDGIQKLLPAGQRLSTLVVRNGGVTAMNGRTLPLSTNTIYLVGAGSAELTLNTDVLSINDAPVSSYNANTSADGKVLRITGKNDGAEIFVNKSTDPSDLKPLRITEEGLPDLTGVTGVPVSGEGMTANLYEGLGWKYATMKENGRTRAALYITTPDGNPVNLSSVTSNPYHKAIAVEQITFANVTVTGIVAEGSVGAENTIIQDGTFQKDVYMDENSTIAGGTFQDVVRAYGKITGGAFNAEVQLNQNSEVTGGVFHDVQLPSYATEKTVIRDAMILGSLKTDSDSKAAVSNTVSCGYIESKYLAAGQQRSKLMIMDGTVEAVDSNAVATDTVYLVGNTAVTLTFSTKVTNINGEDVSAYNGAQLSADGKTLTLTAKNDGEPIVVNMTTTGKLPFSSLSKSDFTVSGTIIEPQTVTSSKDGVGKLSLVYVRTYDNAVFATYPAANDLYGVYKQRIVAQEGDKYTEGSLDIGEVVRRYQPKLDDFEYDPKTQTATYKGPMYFDDAPLYSIRYVPEDGSFPSVTKPTKAGTYSVDIVVDYSDHYYSTQYEVDTYTVSESKYTLTVDDKSTEHVAGEKLSFTADEKDGYTFTGWKVTGLPTDVDTTKATISFTMPANNVTLKAQYTENAPKTYKLDVTDAKVTLKDGSDVADLTAVSVGTELKATADEDTETSVFKNWSCTGLDLTEEQSTARVVYFTMPDHDVNLKAEFVTPTNKLEVTDAKVTLKDGSAVADLMAVPVGTELKATADEDTETSVFKSWSCTGLELTEEQRTARVVYFTMPDHDVNLKAEFVTPTNKLEVTDAQVTLKDGGAVADLTAVPVGTELKAIAYEDTETRVFKNWNCTGLELTEEQRTAHEIYFTMPDHDVNLKAEFVTPTNKLEVTDAKVTLKDGGAVADLTAVPVGTELVATADEDTETSVFKNWNCTGLELTEEQRTARVVYFTMPDHDVNLVAEFVTPTKPDPAPENYKLIVSYAKVTLKDGSAVADLMAVPVGTELKATADEDTETSVFKSWSCTGLELTEEQRTARVVYFTMPDHDVNLVAEFVTPTKPDPAPETYKLIVSYAKITLKDGSAVADLKAVPMGTELKATADEDTETRVFKNWNCTGLELTEEQRTAHEIYFTMPDHDVELTAVFEVPATPDPDPTPDPKPNPDPTPAPGGDSDGGGAAIVAVAAVGGAAIGVGAYIAGTTAYLKSVLPEGMAIPANRQQLAVALWTAAGKPATQSTALFNDVAADAAELQAIRWVVDTGLMSAQDGSFKPGSRVGRMEVIRTWKTYQQRG</sequence>
<feature type="chain" id="PRO_5002729337" evidence="2">
    <location>
        <begin position="26"/>
        <end position="1753"/>
    </location>
</feature>
<evidence type="ECO:0000313" key="4">
    <source>
        <dbReference type="EMBL" id="EDP19733.1"/>
    </source>
</evidence>
<feature type="region of interest" description="Disordered" evidence="1">
    <location>
        <begin position="1609"/>
        <end position="1637"/>
    </location>
</feature>
<feature type="domain" description="Bacterial repeat" evidence="3">
    <location>
        <begin position="1358"/>
        <end position="1428"/>
    </location>
</feature>
<feature type="domain" description="Bacterial repeat" evidence="3">
    <location>
        <begin position="1553"/>
        <end position="1608"/>
    </location>
</feature>
<feature type="signal peptide" evidence="2">
    <location>
        <begin position="1"/>
        <end position="25"/>
    </location>
</feature>
<dbReference type="NCBIfam" id="TIGR02543">
    <property type="entry name" value="List_Bact_rpt"/>
    <property type="match status" value="1"/>
</dbReference>
<name>A8SEQ0_9FIRM</name>
<dbReference type="HOGENOM" id="CLU_239315_0_0_9"/>